<dbReference type="InterPro" id="IPR016032">
    <property type="entry name" value="Sig_transdc_resp-reg_C-effctor"/>
</dbReference>
<dbReference type="SMART" id="SM00421">
    <property type="entry name" value="HTH_LUXR"/>
    <property type="match status" value="1"/>
</dbReference>
<keyword evidence="2" id="KW-0238">DNA-binding</keyword>
<dbReference type="PANTHER" id="PTHR43214">
    <property type="entry name" value="TWO-COMPONENT RESPONSE REGULATOR"/>
    <property type="match status" value="1"/>
</dbReference>
<dbReference type="GO" id="GO:0003677">
    <property type="term" value="F:DNA binding"/>
    <property type="evidence" value="ECO:0007669"/>
    <property type="project" value="UniProtKB-KW"/>
</dbReference>
<feature type="modified residue" description="4-aspartylphosphate" evidence="3">
    <location>
        <position position="64"/>
    </location>
</feature>
<evidence type="ECO:0000256" key="3">
    <source>
        <dbReference type="PROSITE-ProRule" id="PRU00169"/>
    </source>
</evidence>
<dbReference type="InterPro" id="IPR000792">
    <property type="entry name" value="Tscrpt_reg_LuxR_C"/>
</dbReference>
<gene>
    <name evidence="5" type="primary">devR_2</name>
    <name evidence="5" type="ORF">NCTC10327_01620</name>
</gene>
<proteinExistence type="predicted"/>
<dbReference type="PROSITE" id="PS50110">
    <property type="entry name" value="RESPONSE_REGULATORY"/>
    <property type="match status" value="1"/>
</dbReference>
<evidence type="ECO:0000313" key="5">
    <source>
        <dbReference type="EMBL" id="VDG76993.1"/>
    </source>
</evidence>
<name>A0A7Z8Y9V5_9ACTO</name>
<dbReference type="InterPro" id="IPR039420">
    <property type="entry name" value="WalR-like"/>
</dbReference>
<dbReference type="SMART" id="SM00448">
    <property type="entry name" value="REC"/>
    <property type="match status" value="1"/>
</dbReference>
<feature type="domain" description="Response regulatory" evidence="4">
    <location>
        <begin position="13"/>
        <end position="129"/>
    </location>
</feature>
<dbReference type="InterPro" id="IPR001789">
    <property type="entry name" value="Sig_transdc_resp-reg_receiver"/>
</dbReference>
<dbReference type="Pfam" id="PF00196">
    <property type="entry name" value="GerE"/>
    <property type="match status" value="1"/>
</dbReference>
<dbReference type="PANTHER" id="PTHR43214:SF42">
    <property type="entry name" value="TRANSCRIPTIONAL REGULATORY PROTEIN DESR"/>
    <property type="match status" value="1"/>
</dbReference>
<evidence type="ECO:0000313" key="6">
    <source>
        <dbReference type="Proteomes" id="UP000269974"/>
    </source>
</evidence>
<dbReference type="EMBL" id="UYIO01000001">
    <property type="protein sequence ID" value="VDG76993.1"/>
    <property type="molecule type" value="Genomic_DNA"/>
</dbReference>
<reference evidence="5 6" key="1">
    <citation type="submission" date="2018-11" db="EMBL/GenBank/DDBJ databases">
        <authorList>
            <consortium name="Pathogen Informatics"/>
        </authorList>
    </citation>
    <scope>NUCLEOTIDE SEQUENCE [LARGE SCALE GENOMIC DNA]</scope>
    <source>
        <strain evidence="5 6">NCTC10327</strain>
    </source>
</reference>
<dbReference type="Gene3D" id="3.40.50.2300">
    <property type="match status" value="1"/>
</dbReference>
<dbReference type="InterPro" id="IPR011006">
    <property type="entry name" value="CheY-like_superfamily"/>
</dbReference>
<dbReference type="Proteomes" id="UP000269974">
    <property type="component" value="Unassembled WGS sequence"/>
</dbReference>
<evidence type="ECO:0000256" key="2">
    <source>
        <dbReference type="ARBA" id="ARBA00023125"/>
    </source>
</evidence>
<evidence type="ECO:0000256" key="1">
    <source>
        <dbReference type="ARBA" id="ARBA00022553"/>
    </source>
</evidence>
<sequence>MNVEAKQEKITLKIAIADDDHIMREGLQRLLAHEEGIEIAWVAQDGAEALRLLCTQSVDVLLLDVDMPIKDGVETAREVSFQYPNIAIIMLTAFHQEESLAQSIGAGVRGFLTKDVLIPDLVQAIGKAYKGEKIMSARPTEILAEAYFQSHVSQGKYADFIAAVQSLPARLQPTFNLLLEAATNKTIARRLNLKETTVRSYVSDILAHMSCNTRVELVVTALKAGLHK</sequence>
<evidence type="ECO:0000259" key="4">
    <source>
        <dbReference type="PROSITE" id="PS50110"/>
    </source>
</evidence>
<dbReference type="GO" id="GO:0000160">
    <property type="term" value="P:phosphorelay signal transduction system"/>
    <property type="evidence" value="ECO:0007669"/>
    <property type="project" value="InterPro"/>
</dbReference>
<accession>A0A7Z8Y9V5</accession>
<dbReference type="SUPFAM" id="SSF52172">
    <property type="entry name" value="CheY-like"/>
    <property type="match status" value="1"/>
</dbReference>
<dbReference type="CDD" id="cd17535">
    <property type="entry name" value="REC_NarL-like"/>
    <property type="match status" value="1"/>
</dbReference>
<dbReference type="Pfam" id="PF00072">
    <property type="entry name" value="Response_reg"/>
    <property type="match status" value="1"/>
</dbReference>
<dbReference type="SUPFAM" id="SSF46894">
    <property type="entry name" value="C-terminal effector domain of the bipartite response regulators"/>
    <property type="match status" value="1"/>
</dbReference>
<dbReference type="GO" id="GO:0006355">
    <property type="term" value="P:regulation of DNA-templated transcription"/>
    <property type="evidence" value="ECO:0007669"/>
    <property type="project" value="InterPro"/>
</dbReference>
<dbReference type="InterPro" id="IPR058245">
    <property type="entry name" value="NreC/VraR/RcsB-like_REC"/>
</dbReference>
<keyword evidence="1 3" id="KW-0597">Phosphoprotein</keyword>
<dbReference type="RefSeq" id="WP_185934241.1">
    <property type="nucleotide sequence ID" value="NZ_UYIO01000001.1"/>
</dbReference>
<dbReference type="AlphaFoldDB" id="A0A7Z8Y9V5"/>
<protein>
    <submittedName>
        <fullName evidence="5">Two-component response regulator</fullName>
    </submittedName>
</protein>
<organism evidence="5 6">
    <name type="scientific">Actinobaculum suis</name>
    <dbReference type="NCBI Taxonomy" id="1657"/>
    <lineage>
        <taxon>Bacteria</taxon>
        <taxon>Bacillati</taxon>
        <taxon>Actinomycetota</taxon>
        <taxon>Actinomycetes</taxon>
        <taxon>Actinomycetales</taxon>
        <taxon>Actinomycetaceae</taxon>
        <taxon>Actinobaculum</taxon>
    </lineage>
</organism>
<comment type="caution">
    <text evidence="5">The sequence shown here is derived from an EMBL/GenBank/DDBJ whole genome shotgun (WGS) entry which is preliminary data.</text>
</comment>